<name>A0ACB0MCT8_TRIPR</name>
<sequence>MWNRLDIKVHLIKTNFHFLHVQVKEKDVDPWLLTVVYASPRENERSETWHHIRQLASNITEPWLVMGDFNEIASPDEKKGGVQADIGKCLQFNRWINECNLMEVTTAGTKFTWRGPLWNGRDRVFKKLDRVLCNVSWRLKYHDGFAKVLPRVQSDHHPIIVFYEGEPNEGRNRPFRFEAAWNTHENFKQVLQENWNRGRDLVFLLNNLTDNLKVWNKEVFGNIFKRKKELLARLNGIQNSRNYGYSNFLESLEKELQDQLATTLYQEECLWYQKSRGKWIADGDRNTKYYHSKTIVRRRRNKIVSLRNEAGEWIEDQENLSNMVRNFYLNLYHEDKPVRDPVVSWTTYPQNLETEHHKLSSLVHYLECKQALFDMGPYKAPGEDGFPAFFFQQNWDIVGGSVYHYVNQVWSNPSLISSINNTLLVLIPKVDKPEFSSQFRPIALCNVVYKIITKVIVNRIKPLLDGIISPYQSSFIPGRTIHHNIVVAQEMMHSMARMKGKKMFMSIKIDLEKAYDRLNWNFVEKCLTDCKFPPKLINIIHHCITSTSYKILWNGDKTNTFTPTRGIRQGDPLSPYLFVICMERLSHIISDQVEANYWKPMCAGRAGPKISHLLFADDLLLFAEASIEQAHCIMHCLDMFCEASGQKINNQKTQIFFSKNVDEELKSDIVQHTGYTPVINFGKYLGANIAPGRTTRGKFNHIIGKIQNKLSGWKHQCLSFAGRLTLTKSVLSSIPYYHMQYAKLPKTICDEMEKIQRGFLWGDTDQTRKPHLINWEVCCLPKINGGLGIRSPHQMNEAFLMKMLWNMINSPNDLWCKVLYSKYGRNTDLRVSMNMQPYDSPLWKALAGIGDQFRCHTVWQVGNGQQINFWLDKWMPNGHSLMNFSTQQTIDTTLTVKDILTNMGEWDINFLTTHLPHTIVNQLVAIPAPKDTDGPDLLGWGDTSTRQFTVQSAYNLQRGNNISIAGNWESLWSWNGPHRIQTFLWIATHERLLTNYRRSKWGNEISPTCPSCGNDDETIIHVLRDCIHATQIWIRLVASNHITNFFSLSLSCRDWIFDNISGAHNKDWQTIFMVTCWYLWMWRNKSIFEEGFRRPSNPTHVILKMVTEIDRCKQAHVNGRPQQKDTIFIGWKQPQEGWIKLNCDGAHKSSINLSGCGGLLRDSYGNCLSSFARKIGSCDALHAEMWGMYIGMNLARRQGITHLQVESDSKMLVDMVTGNCNVNGNIPTLIKRIRDLKNMNWHVQFNHTWREGNRSADWLANFSLTLNSFDLHVLERPPRELQSLIFDDEHMFI</sequence>
<accession>A0ACB0MCT8</accession>
<comment type="caution">
    <text evidence="1">The sequence shown here is derived from an EMBL/GenBank/DDBJ whole genome shotgun (WGS) entry which is preliminary data.</text>
</comment>
<dbReference type="Proteomes" id="UP001177021">
    <property type="component" value="Unassembled WGS sequence"/>
</dbReference>
<evidence type="ECO:0000313" key="2">
    <source>
        <dbReference type="Proteomes" id="UP001177021"/>
    </source>
</evidence>
<protein>
    <submittedName>
        <fullName evidence="1">Uncharacterized protein</fullName>
    </submittedName>
</protein>
<proteinExistence type="predicted"/>
<dbReference type="EMBL" id="CASHSV030000823">
    <property type="protein sequence ID" value="CAJ2678644.1"/>
    <property type="molecule type" value="Genomic_DNA"/>
</dbReference>
<keyword evidence="2" id="KW-1185">Reference proteome</keyword>
<evidence type="ECO:0000313" key="1">
    <source>
        <dbReference type="EMBL" id="CAJ2678644.1"/>
    </source>
</evidence>
<gene>
    <name evidence="1" type="ORF">MILVUS5_LOCUS40899</name>
</gene>
<reference evidence="1" key="1">
    <citation type="submission" date="2023-10" db="EMBL/GenBank/DDBJ databases">
        <authorList>
            <person name="Rodriguez Cubillos JULIANA M."/>
            <person name="De Vega J."/>
        </authorList>
    </citation>
    <scope>NUCLEOTIDE SEQUENCE</scope>
</reference>
<organism evidence="1 2">
    <name type="scientific">Trifolium pratense</name>
    <name type="common">Red clover</name>
    <dbReference type="NCBI Taxonomy" id="57577"/>
    <lineage>
        <taxon>Eukaryota</taxon>
        <taxon>Viridiplantae</taxon>
        <taxon>Streptophyta</taxon>
        <taxon>Embryophyta</taxon>
        <taxon>Tracheophyta</taxon>
        <taxon>Spermatophyta</taxon>
        <taxon>Magnoliopsida</taxon>
        <taxon>eudicotyledons</taxon>
        <taxon>Gunneridae</taxon>
        <taxon>Pentapetalae</taxon>
        <taxon>rosids</taxon>
        <taxon>fabids</taxon>
        <taxon>Fabales</taxon>
        <taxon>Fabaceae</taxon>
        <taxon>Papilionoideae</taxon>
        <taxon>50 kb inversion clade</taxon>
        <taxon>NPAAA clade</taxon>
        <taxon>Hologalegina</taxon>
        <taxon>IRL clade</taxon>
        <taxon>Trifolieae</taxon>
        <taxon>Trifolium</taxon>
    </lineage>
</organism>